<accession>A0A927MFZ3</accession>
<dbReference type="Proteomes" id="UP000658225">
    <property type="component" value="Unassembled WGS sequence"/>
</dbReference>
<feature type="domain" description="HTH gntR-type" evidence="4">
    <location>
        <begin position="12"/>
        <end position="79"/>
    </location>
</feature>
<keyword evidence="6" id="KW-1185">Reference proteome</keyword>
<dbReference type="AlphaFoldDB" id="A0A927MFZ3"/>
<evidence type="ECO:0000256" key="3">
    <source>
        <dbReference type="ARBA" id="ARBA00023163"/>
    </source>
</evidence>
<dbReference type="InterPro" id="IPR036388">
    <property type="entry name" value="WH-like_DNA-bd_sf"/>
</dbReference>
<comment type="caution">
    <text evidence="5">The sequence shown here is derived from an EMBL/GenBank/DDBJ whole genome shotgun (WGS) entry which is preliminary data.</text>
</comment>
<evidence type="ECO:0000256" key="2">
    <source>
        <dbReference type="ARBA" id="ARBA00023125"/>
    </source>
</evidence>
<sequence length="228" mass="26680">MYTFDQNYTKRVSVKDVAYFEIKKNIIEGELLPGQAVIEEELATQLKISRTPLREALQRLELDELLIRQPNGRLKIAPISVKEAEEMFLIRILLEGVVVRQATDKIEEREIQQLHNNIRMCDEAAQAGRFDDFMNTSSQFHFMLYEISGNKTAVKILYQLNDHFMRYRRLVPAKNFHEKNSSKEHQRVLDYIIARDASNAEKAMQEHLIKSKKIALDVIRGYKNLDQL</sequence>
<evidence type="ECO:0000259" key="4">
    <source>
        <dbReference type="PROSITE" id="PS50949"/>
    </source>
</evidence>
<keyword evidence="1" id="KW-0805">Transcription regulation</keyword>
<proteinExistence type="predicted"/>
<dbReference type="PANTHER" id="PTHR43537:SF5">
    <property type="entry name" value="UXU OPERON TRANSCRIPTIONAL REGULATOR"/>
    <property type="match status" value="1"/>
</dbReference>
<dbReference type="Gene3D" id="1.20.120.530">
    <property type="entry name" value="GntR ligand-binding domain-like"/>
    <property type="match status" value="1"/>
</dbReference>
<dbReference type="Pfam" id="PF07729">
    <property type="entry name" value="FCD"/>
    <property type="match status" value="1"/>
</dbReference>
<dbReference type="SMART" id="SM00345">
    <property type="entry name" value="HTH_GNTR"/>
    <property type="match status" value="1"/>
</dbReference>
<dbReference type="SUPFAM" id="SSF46785">
    <property type="entry name" value="Winged helix' DNA-binding domain"/>
    <property type="match status" value="1"/>
</dbReference>
<dbReference type="InterPro" id="IPR011711">
    <property type="entry name" value="GntR_C"/>
</dbReference>
<dbReference type="SUPFAM" id="SSF48008">
    <property type="entry name" value="GntR ligand-binding domain-like"/>
    <property type="match status" value="1"/>
</dbReference>
<dbReference type="Pfam" id="PF00392">
    <property type="entry name" value="GntR"/>
    <property type="match status" value="1"/>
</dbReference>
<dbReference type="PROSITE" id="PS50949">
    <property type="entry name" value="HTH_GNTR"/>
    <property type="match status" value="1"/>
</dbReference>
<evidence type="ECO:0000256" key="1">
    <source>
        <dbReference type="ARBA" id="ARBA00023015"/>
    </source>
</evidence>
<evidence type="ECO:0000313" key="5">
    <source>
        <dbReference type="EMBL" id="MBE1553928.1"/>
    </source>
</evidence>
<reference evidence="5" key="1">
    <citation type="submission" date="2020-10" db="EMBL/GenBank/DDBJ databases">
        <title>Genomic Encyclopedia of Type Strains, Phase IV (KMG-IV): sequencing the most valuable type-strain genomes for metagenomic binning, comparative biology and taxonomic classification.</title>
        <authorList>
            <person name="Goeker M."/>
        </authorList>
    </citation>
    <scope>NUCLEOTIDE SEQUENCE</scope>
    <source>
        <strain evidence="5">DSM 13886</strain>
    </source>
</reference>
<dbReference type="InterPro" id="IPR000524">
    <property type="entry name" value="Tscrpt_reg_HTH_GntR"/>
</dbReference>
<dbReference type="InterPro" id="IPR036390">
    <property type="entry name" value="WH_DNA-bd_sf"/>
</dbReference>
<keyword evidence="3" id="KW-0804">Transcription</keyword>
<dbReference type="PANTHER" id="PTHR43537">
    <property type="entry name" value="TRANSCRIPTIONAL REGULATOR, GNTR FAMILY"/>
    <property type="match status" value="1"/>
</dbReference>
<protein>
    <submittedName>
        <fullName evidence="5">DNA-binding GntR family transcriptional regulator</fullName>
    </submittedName>
</protein>
<gene>
    <name evidence="5" type="ORF">H4683_001003</name>
</gene>
<dbReference type="GO" id="GO:0003700">
    <property type="term" value="F:DNA-binding transcription factor activity"/>
    <property type="evidence" value="ECO:0007669"/>
    <property type="project" value="InterPro"/>
</dbReference>
<dbReference type="EMBL" id="JADBEL010000004">
    <property type="protein sequence ID" value="MBE1553928.1"/>
    <property type="molecule type" value="Genomic_DNA"/>
</dbReference>
<dbReference type="Gene3D" id="1.10.10.10">
    <property type="entry name" value="Winged helix-like DNA-binding domain superfamily/Winged helix DNA-binding domain"/>
    <property type="match status" value="1"/>
</dbReference>
<dbReference type="RefSeq" id="WP_192597739.1">
    <property type="nucleotide sequence ID" value="NZ_JADBEL010000004.1"/>
</dbReference>
<dbReference type="GO" id="GO:0003677">
    <property type="term" value="F:DNA binding"/>
    <property type="evidence" value="ECO:0007669"/>
    <property type="project" value="UniProtKB-KW"/>
</dbReference>
<organism evidence="5 6">
    <name type="scientific">Sporosarcina limicola</name>
    <dbReference type="NCBI Taxonomy" id="34101"/>
    <lineage>
        <taxon>Bacteria</taxon>
        <taxon>Bacillati</taxon>
        <taxon>Bacillota</taxon>
        <taxon>Bacilli</taxon>
        <taxon>Bacillales</taxon>
        <taxon>Caryophanaceae</taxon>
        <taxon>Sporosarcina</taxon>
    </lineage>
</organism>
<evidence type="ECO:0000313" key="6">
    <source>
        <dbReference type="Proteomes" id="UP000658225"/>
    </source>
</evidence>
<dbReference type="SMART" id="SM00895">
    <property type="entry name" value="FCD"/>
    <property type="match status" value="1"/>
</dbReference>
<name>A0A927MFZ3_9BACL</name>
<dbReference type="InterPro" id="IPR008920">
    <property type="entry name" value="TF_FadR/GntR_C"/>
</dbReference>
<keyword evidence="2 5" id="KW-0238">DNA-binding</keyword>